<feature type="transmembrane region" description="Helical" evidence="1">
    <location>
        <begin position="87"/>
        <end position="105"/>
    </location>
</feature>
<dbReference type="AlphaFoldDB" id="A0A418XZ80"/>
<name>A0A418XZ80_9GAMM</name>
<proteinExistence type="predicted"/>
<evidence type="ECO:0000313" key="3">
    <source>
        <dbReference type="Proteomes" id="UP000283734"/>
    </source>
</evidence>
<dbReference type="EMBL" id="QYYA01000002">
    <property type="protein sequence ID" value="RJG18340.1"/>
    <property type="molecule type" value="Genomic_DNA"/>
</dbReference>
<organism evidence="2 3">
    <name type="scientific">Alcanivorax profundi</name>
    <dbReference type="NCBI Taxonomy" id="2338368"/>
    <lineage>
        <taxon>Bacteria</taxon>
        <taxon>Pseudomonadati</taxon>
        <taxon>Pseudomonadota</taxon>
        <taxon>Gammaproteobacteria</taxon>
        <taxon>Oceanospirillales</taxon>
        <taxon>Alcanivoracaceae</taxon>
        <taxon>Alcanivorax</taxon>
    </lineage>
</organism>
<protein>
    <submittedName>
        <fullName evidence="2">Uncharacterized protein</fullName>
    </submittedName>
</protein>
<keyword evidence="1" id="KW-0472">Membrane</keyword>
<keyword evidence="1" id="KW-0812">Transmembrane</keyword>
<evidence type="ECO:0000256" key="1">
    <source>
        <dbReference type="SAM" id="Phobius"/>
    </source>
</evidence>
<evidence type="ECO:0000313" key="2">
    <source>
        <dbReference type="EMBL" id="RJG18340.1"/>
    </source>
</evidence>
<dbReference type="RefSeq" id="WP_102790478.1">
    <property type="nucleotide sequence ID" value="NZ_QYYA01000002.1"/>
</dbReference>
<accession>A0A418XZ80</accession>
<dbReference type="OrthoDB" id="10017296at2"/>
<keyword evidence="3" id="KW-1185">Reference proteome</keyword>
<keyword evidence="1" id="KW-1133">Transmembrane helix</keyword>
<gene>
    <name evidence="2" type="ORF">D4A39_07660</name>
</gene>
<reference evidence="2 3" key="1">
    <citation type="submission" date="2018-09" db="EMBL/GenBank/DDBJ databases">
        <title>Alcanivorax profundi sp. nov., isolated from 1000 m-depth seawater of the Mariana Trench.</title>
        <authorList>
            <person name="Liu J."/>
        </authorList>
    </citation>
    <scope>NUCLEOTIDE SEQUENCE [LARGE SCALE GENOMIC DNA]</scope>
    <source>
        <strain evidence="2 3">MTEO17</strain>
    </source>
</reference>
<sequence length="257" mass="27957">MNPETEKSLFRALRYQDQPSLLSRPEFEGFATTDEILAAHADGRLTSAQQEWLTVALANSNILRQQWVALLESRETVAARQGVWRRFAMAGAAASVLLAGVLVFVNDPPQEFSPPASPMAESHPAPQARAQVDAPMHKQSSADQSFAFEDRAEPPQRPAAALAMPVPDWNGFMAVYAGDQAHLSDSPEGRFQALALSLRHLQQEDCSVAAAETFLQRLTLSRQDYPAPLSPLEPGLTADACALGEQLIQMARQAVGQ</sequence>
<comment type="caution">
    <text evidence="2">The sequence shown here is derived from an EMBL/GenBank/DDBJ whole genome shotgun (WGS) entry which is preliminary data.</text>
</comment>
<dbReference type="Proteomes" id="UP000283734">
    <property type="component" value="Unassembled WGS sequence"/>
</dbReference>